<dbReference type="Proteomes" id="UP001158067">
    <property type="component" value="Unassembled WGS sequence"/>
</dbReference>
<feature type="compositionally biased region" description="Basic and acidic residues" evidence="1">
    <location>
        <begin position="91"/>
        <end position="107"/>
    </location>
</feature>
<sequence>MAPNGRPLLRVQPRFVAAPSFDADRRVDRVPIHGRLLAAIRFPTIMVLEAIAILSRQTGILRLSNCPEYATGRQNHATNTNRSRENAGQPDRTRGRIRQLETRRLKT</sequence>
<comment type="caution">
    <text evidence="2">The sequence shown here is derived from an EMBL/GenBank/DDBJ whole genome shotgun (WGS) entry which is preliminary data.</text>
</comment>
<dbReference type="EMBL" id="FXUG01000005">
    <property type="protein sequence ID" value="SMP57401.1"/>
    <property type="molecule type" value="Genomic_DNA"/>
</dbReference>
<gene>
    <name evidence="2" type="ORF">SAMN06265222_105305</name>
</gene>
<evidence type="ECO:0000256" key="1">
    <source>
        <dbReference type="SAM" id="MobiDB-lite"/>
    </source>
</evidence>
<protein>
    <submittedName>
        <fullName evidence="2">Uncharacterized protein</fullName>
    </submittedName>
</protein>
<evidence type="ECO:0000313" key="3">
    <source>
        <dbReference type="Proteomes" id="UP001158067"/>
    </source>
</evidence>
<proteinExistence type="predicted"/>
<accession>A0ABY1Q3C7</accession>
<reference evidence="2 3" key="1">
    <citation type="submission" date="2017-05" db="EMBL/GenBank/DDBJ databases">
        <authorList>
            <person name="Varghese N."/>
            <person name="Submissions S."/>
        </authorList>
    </citation>
    <scope>NUCLEOTIDE SEQUENCE [LARGE SCALE GENOMIC DNA]</scope>
    <source>
        <strain evidence="2 3">DSM 25457</strain>
    </source>
</reference>
<keyword evidence="3" id="KW-1185">Reference proteome</keyword>
<name>A0ABY1Q3C7_9BACT</name>
<evidence type="ECO:0000313" key="2">
    <source>
        <dbReference type="EMBL" id="SMP57401.1"/>
    </source>
</evidence>
<feature type="compositionally biased region" description="Polar residues" evidence="1">
    <location>
        <begin position="72"/>
        <end position="81"/>
    </location>
</feature>
<feature type="region of interest" description="Disordered" evidence="1">
    <location>
        <begin position="71"/>
        <end position="107"/>
    </location>
</feature>
<organism evidence="2 3">
    <name type="scientific">Neorhodopirellula lusitana</name>
    <dbReference type="NCBI Taxonomy" id="445327"/>
    <lineage>
        <taxon>Bacteria</taxon>
        <taxon>Pseudomonadati</taxon>
        <taxon>Planctomycetota</taxon>
        <taxon>Planctomycetia</taxon>
        <taxon>Pirellulales</taxon>
        <taxon>Pirellulaceae</taxon>
        <taxon>Neorhodopirellula</taxon>
    </lineage>
</organism>